<evidence type="ECO:0000256" key="2">
    <source>
        <dbReference type="SAM" id="MobiDB-lite"/>
    </source>
</evidence>
<name>A0A922SDV4_SPOEX</name>
<feature type="coiled-coil region" evidence="1">
    <location>
        <begin position="648"/>
        <end position="688"/>
    </location>
</feature>
<dbReference type="EMBL" id="JACEFF010000624">
    <property type="protein sequence ID" value="KAH9634040.1"/>
    <property type="molecule type" value="Genomic_DNA"/>
</dbReference>
<reference evidence="3" key="1">
    <citation type="journal article" date="2021" name="G3 (Bethesda)">
        <title>Genome and transcriptome analysis of the beet armyworm Spodoptera exigua reveals targets for pest control. .</title>
        <authorList>
            <person name="Simon S."/>
            <person name="Breeschoten T."/>
            <person name="Jansen H.J."/>
            <person name="Dirks R.P."/>
            <person name="Schranz M.E."/>
            <person name="Ros V.I.D."/>
        </authorList>
    </citation>
    <scope>NUCLEOTIDE SEQUENCE</scope>
    <source>
        <strain evidence="3">TB_SE_WUR_2020</strain>
    </source>
</reference>
<protein>
    <submittedName>
        <fullName evidence="3">Uncharacterized protein</fullName>
    </submittedName>
</protein>
<dbReference type="Proteomes" id="UP000814243">
    <property type="component" value="Unassembled WGS sequence"/>
</dbReference>
<feature type="region of interest" description="Disordered" evidence="2">
    <location>
        <begin position="703"/>
        <end position="727"/>
    </location>
</feature>
<feature type="compositionally biased region" description="Basic and acidic residues" evidence="2">
    <location>
        <begin position="703"/>
        <end position="718"/>
    </location>
</feature>
<accession>A0A922SDV4</accession>
<proteinExistence type="predicted"/>
<keyword evidence="1" id="KW-0175">Coiled coil</keyword>
<evidence type="ECO:0000313" key="3">
    <source>
        <dbReference type="EMBL" id="KAH9634040.1"/>
    </source>
</evidence>
<organism evidence="3 4">
    <name type="scientific">Spodoptera exigua</name>
    <name type="common">Beet armyworm</name>
    <name type="synonym">Noctua fulgens</name>
    <dbReference type="NCBI Taxonomy" id="7107"/>
    <lineage>
        <taxon>Eukaryota</taxon>
        <taxon>Metazoa</taxon>
        <taxon>Ecdysozoa</taxon>
        <taxon>Arthropoda</taxon>
        <taxon>Hexapoda</taxon>
        <taxon>Insecta</taxon>
        <taxon>Pterygota</taxon>
        <taxon>Neoptera</taxon>
        <taxon>Endopterygota</taxon>
        <taxon>Lepidoptera</taxon>
        <taxon>Glossata</taxon>
        <taxon>Ditrysia</taxon>
        <taxon>Noctuoidea</taxon>
        <taxon>Noctuidae</taxon>
        <taxon>Amphipyrinae</taxon>
        <taxon>Spodoptera</taxon>
    </lineage>
</organism>
<sequence>MPVKKTASMSSLIIWNITKALEINPHIDLKGSIRAAKQHLDKDSRDLDTISSQQPEQQHLVCALLAWQQLGHSNADSLYRFVEPTIIEMSCAEKCINKQNLDDKPDSGTCESLKPNNDQGPCKKTVGIKPLTGGSFGSHTGGPVVKLPQETKLVMRVENQCPYRQASRDLPKRSEKDTMSKIDAACCLDNECAERLAELDAATNELRARAGQLAQREAERIQKLMDQRNENKITATNLVKDLKERKGIVESMRADLSKVEKEICEKACIRLKLIEEAAKGEAVLAEEQCKSAQYERDLLFKEEQTRRKLLSLESEIDSARALTCEAERAMRAELSALREQIEEVSKQLLQVDVANVRIKEENQQLRQEKMEMVDDLEGCKVVCEAKMQGRLDELAKKKEMLNEVKEKVLECRCKLPVDKTVEVKRTPSLAAICRCAPEDKLLESCSCTSLRSRLLSNLLADLFGGLQTELGGSGSQMPCQLLKCLDDKHNWDRASAIKTNLRNFFSKLLMGELNIAIASSIENYHAKWAGASCADIAKPIPGSDDDVREGWEQRALEKRAQKMASQLAEQLFQERAEELAQRAKEIVTSGPPPCECKPHIKKEGKTFLAAAFPCLMPPNSLFSPGMFVVNRQTGDTTPVFWKRTIQDVTQLKLQIEDLKKDAIKKEDLKQMEEKIFKIVKEASVIENEDSSVISTLPEDSFKKEPRIVKNGHTRDDSPKSINANKIKKKNYDTNNVKKSPIYEKPTKQSKKQLHGQSYAVNLCLCGVQKNSKQLQSSYVNNDGKSQSWKQPQSSVTKQIKPININTPELNENSRDTSGFCDKKCKCFHNIPSTTSIDKLLDTLAKWKCNLVETQDMKNFKSSLSKYSKSAIKESLRDSKHDDSKNNLSVSKACNKDKATEINIHKEPHVKTPKKLHQTHFRESILNSESEYMGTVNLDKSNENCKCIHNIGRVLDDNKEKVKTTANSAGFKFINTTACECKIYQEMQKDHKRSQTDEVFKEQLQTNQRQLVQTKDIPELIKNNASKTCTRVNSSNDMKQKSNMNYLPTKTELFPNNCDYCIKFLGVTLDDLTDKKINNIIKDNPDGILSPKNKFLEQRQKLSKKSSSFEPNLRGDCEVNDQTGCNDDAKSNFQSNYEKFEEFKGLLADFLNHKAPEARYKDEAVDSQSFKSIAKNMESCVCCNNIYNIDDSKDLEVNAFHLLEDHLKGKLEEFKSFTCKSSCIPPEEEQKLFSAILQRVKQVISDCANEMKCACPADISNNGSWNRAYGLLQEYLKIKIKRVQCLCVLDDNKGVMLPDILEKVCNLIENDFQRLKDICKCKNNTDIHKKTVRIQDILVSPKEFPEKDTNIDQIMHDKEIQNYCVVPKLSKQNSNKSMIPTENTSFQVLPYFGMETKSCDVMGIEGKNAQTTETDYIITDTKSNGVMFNKCDCCYNTDHVDFLKYPERFETKEVFANFYADEMIETNDILEGGAGQELSKSLATSRINMTKPIPYIECTETNENENKNTETEENEQIPRPPYIGYTVNCCCDDSLGSCVCMKSVVNANHDKIDCLWKGFLDNKTNDQNYSYIMNGIRNKCNNAVVNFPQVNETETNKEPIPSQQNYETLTRDTEVNAKAEHSIILKYSNKNLDSVNATANTFEENMSLGTVYSFNENVLEWYEYPGHMTPDRSNAAKLASSIYFPGHPIDSYNAPLNANDSLEPPDTCDCDKVPICHVKMLVENIEKNLIESKCTCDSLISKACPVHSKNVIKP</sequence>
<evidence type="ECO:0000313" key="4">
    <source>
        <dbReference type="Proteomes" id="UP000814243"/>
    </source>
</evidence>
<gene>
    <name evidence="3" type="ORF">HF086_001242</name>
</gene>
<comment type="caution">
    <text evidence="3">The sequence shown here is derived from an EMBL/GenBank/DDBJ whole genome shotgun (WGS) entry which is preliminary data.</text>
</comment>
<evidence type="ECO:0000256" key="1">
    <source>
        <dbReference type="SAM" id="Coils"/>
    </source>
</evidence>
<feature type="coiled-coil region" evidence="1">
    <location>
        <begin position="284"/>
        <end position="375"/>
    </location>
</feature>